<evidence type="ECO:0000313" key="3">
    <source>
        <dbReference type="Proteomes" id="UP001219525"/>
    </source>
</evidence>
<reference evidence="2" key="1">
    <citation type="submission" date="2023-03" db="EMBL/GenBank/DDBJ databases">
        <title>Massive genome expansion in bonnet fungi (Mycena s.s.) driven by repeated elements and novel gene families across ecological guilds.</title>
        <authorList>
            <consortium name="Lawrence Berkeley National Laboratory"/>
            <person name="Harder C.B."/>
            <person name="Miyauchi S."/>
            <person name="Viragh M."/>
            <person name="Kuo A."/>
            <person name="Thoen E."/>
            <person name="Andreopoulos B."/>
            <person name="Lu D."/>
            <person name="Skrede I."/>
            <person name="Drula E."/>
            <person name="Henrissat B."/>
            <person name="Morin E."/>
            <person name="Kohler A."/>
            <person name="Barry K."/>
            <person name="LaButti K."/>
            <person name="Morin E."/>
            <person name="Salamov A."/>
            <person name="Lipzen A."/>
            <person name="Mereny Z."/>
            <person name="Hegedus B."/>
            <person name="Baldrian P."/>
            <person name="Stursova M."/>
            <person name="Weitz H."/>
            <person name="Taylor A."/>
            <person name="Grigoriev I.V."/>
            <person name="Nagy L.G."/>
            <person name="Martin F."/>
            <person name="Kauserud H."/>
        </authorList>
    </citation>
    <scope>NUCLEOTIDE SEQUENCE</scope>
    <source>
        <strain evidence="2">9144</strain>
    </source>
</reference>
<feature type="region of interest" description="Disordered" evidence="1">
    <location>
        <begin position="1"/>
        <end position="21"/>
    </location>
</feature>
<keyword evidence="3" id="KW-1185">Reference proteome</keyword>
<sequence length="177" mass="18612">MPHAAAAHAHRSVREAVPDGGGVCVGSFLTPRATAARNHTAHSRGSAAPYEARRRHSATRPRLRSPQLCLHPHPSAPTSVPAPTPARAATARLRPCLYSAPTATRRAAPAPAPAPAPTRCALARTRPAPVATRRAHVRTRAPAATARLHPHLAARVCTPVHMDLPPAKAGFNLTSHQ</sequence>
<protein>
    <submittedName>
        <fullName evidence="2">Uncharacterized protein</fullName>
    </submittedName>
</protein>
<name>A0AAD6Y0H5_9AGAR</name>
<evidence type="ECO:0000313" key="2">
    <source>
        <dbReference type="EMBL" id="KAJ7195256.1"/>
    </source>
</evidence>
<dbReference type="Proteomes" id="UP001219525">
    <property type="component" value="Unassembled WGS sequence"/>
</dbReference>
<feature type="compositionally biased region" description="Low complexity" evidence="1">
    <location>
        <begin position="71"/>
        <end position="84"/>
    </location>
</feature>
<organism evidence="2 3">
    <name type="scientific">Mycena pura</name>
    <dbReference type="NCBI Taxonomy" id="153505"/>
    <lineage>
        <taxon>Eukaryota</taxon>
        <taxon>Fungi</taxon>
        <taxon>Dikarya</taxon>
        <taxon>Basidiomycota</taxon>
        <taxon>Agaricomycotina</taxon>
        <taxon>Agaricomycetes</taxon>
        <taxon>Agaricomycetidae</taxon>
        <taxon>Agaricales</taxon>
        <taxon>Marasmiineae</taxon>
        <taxon>Mycenaceae</taxon>
        <taxon>Mycena</taxon>
    </lineage>
</organism>
<evidence type="ECO:0000256" key="1">
    <source>
        <dbReference type="SAM" id="MobiDB-lite"/>
    </source>
</evidence>
<feature type="compositionally biased region" description="Basic residues" evidence="1">
    <location>
        <begin position="53"/>
        <end position="63"/>
    </location>
</feature>
<feature type="region of interest" description="Disordered" evidence="1">
    <location>
        <begin position="35"/>
        <end position="84"/>
    </location>
</feature>
<gene>
    <name evidence="2" type="ORF">GGX14DRAFT_575785</name>
</gene>
<dbReference type="EMBL" id="JARJCW010000092">
    <property type="protein sequence ID" value="KAJ7195256.1"/>
    <property type="molecule type" value="Genomic_DNA"/>
</dbReference>
<comment type="caution">
    <text evidence="2">The sequence shown here is derived from an EMBL/GenBank/DDBJ whole genome shotgun (WGS) entry which is preliminary data.</text>
</comment>
<dbReference type="AlphaFoldDB" id="A0AAD6Y0H5"/>
<proteinExistence type="predicted"/>
<accession>A0AAD6Y0H5</accession>